<name>A0A4R2L7K5_9GAMM</name>
<dbReference type="OrthoDB" id="8588389at2"/>
<accession>A0A4R2L7K5</accession>
<proteinExistence type="predicted"/>
<dbReference type="Pfam" id="PF10001">
    <property type="entry name" value="DUF2242"/>
    <property type="match status" value="1"/>
</dbReference>
<comment type="caution">
    <text evidence="1">The sequence shown here is derived from an EMBL/GenBank/DDBJ whole genome shotgun (WGS) entry which is preliminary data.</text>
</comment>
<evidence type="ECO:0000313" key="2">
    <source>
        <dbReference type="Proteomes" id="UP000295765"/>
    </source>
</evidence>
<reference evidence="1 2" key="1">
    <citation type="submission" date="2019-03" db="EMBL/GenBank/DDBJ databases">
        <title>Genomic Encyclopedia of Type Strains, Phase IV (KMG-IV): sequencing the most valuable type-strain genomes for metagenomic binning, comparative biology and taxonomic classification.</title>
        <authorList>
            <person name="Goeker M."/>
        </authorList>
    </citation>
    <scope>NUCLEOTIDE SEQUENCE [LARGE SCALE GENOMIC DNA]</scope>
    <source>
        <strain evidence="1 2">DSM 25287</strain>
    </source>
</reference>
<dbReference type="Proteomes" id="UP000295765">
    <property type="component" value="Unassembled WGS sequence"/>
</dbReference>
<evidence type="ECO:0000313" key="1">
    <source>
        <dbReference type="EMBL" id="TCO80119.1"/>
    </source>
</evidence>
<keyword evidence="2" id="KW-1185">Reference proteome</keyword>
<dbReference type="AlphaFoldDB" id="A0A4R2L7K5"/>
<gene>
    <name evidence="1" type="ORF">EV699_11624</name>
</gene>
<dbReference type="InterPro" id="IPR018718">
    <property type="entry name" value="DUF2242"/>
</dbReference>
<sequence>MVSVSTFSRGCGAALCMVVLGACSSGGKEPVYQQEQFTAGSNYSRKFAASPQATCEAARRTLLSQGYVIGEARADAVEAKKTFQPEKELHVELNFRVTCAPDRDGSVAFANAEQNRYTIKKTNSAASVGVGMMGSISLPLAGSDDSLVKVGAETIPPGSFYDRFFALLQHQLDQVPRTPLVTPATPPTPLPSAPAVPGTVPVTVPLTPSTPAPADRPVSTIVPG</sequence>
<organism evidence="1 2">
    <name type="scientific">Plasticicumulans lactativorans</name>
    <dbReference type="NCBI Taxonomy" id="1133106"/>
    <lineage>
        <taxon>Bacteria</taxon>
        <taxon>Pseudomonadati</taxon>
        <taxon>Pseudomonadota</taxon>
        <taxon>Gammaproteobacteria</taxon>
        <taxon>Candidatus Competibacteraceae</taxon>
        <taxon>Plasticicumulans</taxon>
    </lineage>
</organism>
<dbReference type="EMBL" id="SLWY01000016">
    <property type="protein sequence ID" value="TCO80119.1"/>
    <property type="molecule type" value="Genomic_DNA"/>
</dbReference>
<protein>
    <submittedName>
        <fullName evidence="1">Uncharacterized protein DUF2242</fullName>
    </submittedName>
</protein>